<protein>
    <submittedName>
        <fullName evidence="1">Uncharacterized protein</fullName>
    </submittedName>
</protein>
<evidence type="ECO:0000313" key="1">
    <source>
        <dbReference type="EMBL" id="KIY67328.1"/>
    </source>
</evidence>
<organism evidence="1 2">
    <name type="scientific">Cylindrobasidium torrendii FP15055 ss-10</name>
    <dbReference type="NCBI Taxonomy" id="1314674"/>
    <lineage>
        <taxon>Eukaryota</taxon>
        <taxon>Fungi</taxon>
        <taxon>Dikarya</taxon>
        <taxon>Basidiomycota</taxon>
        <taxon>Agaricomycotina</taxon>
        <taxon>Agaricomycetes</taxon>
        <taxon>Agaricomycetidae</taxon>
        <taxon>Agaricales</taxon>
        <taxon>Marasmiineae</taxon>
        <taxon>Physalacriaceae</taxon>
        <taxon>Cylindrobasidium</taxon>
    </lineage>
</organism>
<reference evidence="1 2" key="1">
    <citation type="journal article" date="2015" name="Fungal Genet. Biol.">
        <title>Evolution of novel wood decay mechanisms in Agaricales revealed by the genome sequences of Fistulina hepatica and Cylindrobasidium torrendii.</title>
        <authorList>
            <person name="Floudas D."/>
            <person name="Held B.W."/>
            <person name="Riley R."/>
            <person name="Nagy L.G."/>
            <person name="Koehler G."/>
            <person name="Ransdell A.S."/>
            <person name="Younus H."/>
            <person name="Chow J."/>
            <person name="Chiniquy J."/>
            <person name="Lipzen A."/>
            <person name="Tritt A."/>
            <person name="Sun H."/>
            <person name="Haridas S."/>
            <person name="LaButti K."/>
            <person name="Ohm R.A."/>
            <person name="Kues U."/>
            <person name="Blanchette R.A."/>
            <person name="Grigoriev I.V."/>
            <person name="Minto R.E."/>
            <person name="Hibbett D.S."/>
        </authorList>
    </citation>
    <scope>NUCLEOTIDE SEQUENCE [LARGE SCALE GENOMIC DNA]</scope>
    <source>
        <strain evidence="1 2">FP15055 ss-10</strain>
    </source>
</reference>
<gene>
    <name evidence="1" type="ORF">CYLTODRAFT_490754</name>
</gene>
<dbReference type="AlphaFoldDB" id="A0A0D7B9V7"/>
<keyword evidence="2" id="KW-1185">Reference proteome</keyword>
<dbReference type="EMBL" id="KN880529">
    <property type="protein sequence ID" value="KIY67328.1"/>
    <property type="molecule type" value="Genomic_DNA"/>
</dbReference>
<evidence type="ECO:0000313" key="2">
    <source>
        <dbReference type="Proteomes" id="UP000054007"/>
    </source>
</evidence>
<dbReference type="STRING" id="1314674.A0A0D7B9V7"/>
<dbReference type="Proteomes" id="UP000054007">
    <property type="component" value="Unassembled WGS sequence"/>
</dbReference>
<sequence>MASETTLQLDNIIHQGEHGQITTSSRWTYLLLRGSEAAARHREIVALIQTLQTQWSGRIALPYLWTRLDEATLEAYEYEYFVPDSYINIAILTAPLVSDIEYISEDDVLARQGYIDTPEPDFCLARYKLMWDRSANSEGTVHGDARHTGDAMARILCCPPDDEKLIASALYGMLCGIPNCRMTCSPLAHFPPSFLPDGIPQASLDFCVMPEPCHPAPHNLRRASLLGPTLTHPALLVAINTGSFSSYDDESSRVNDIARCLALHAEPLHALLETWRIRHNASDSAPVPPLPEYAIVYGIAYDVEKVDLFAHFWSSSQDSWSAHDNVPEMVSLHIDSFNFTVSTDCMTENLREQSLGRLRLGVALLTIQKQLYRMASLWEDFDFPCNIRDLSDELDNIIGGMEHVLPKRCLSNRSDLSEEELWAIEGWPRRSEYDDEGDYEGEGDDDDDIDLLNFDQYRSLITRELWLKQGEIERIEEWANKVVVAV</sequence>
<dbReference type="OrthoDB" id="3021784at2759"/>
<feature type="non-terminal residue" evidence="1">
    <location>
        <position position="1"/>
    </location>
</feature>
<proteinExistence type="predicted"/>
<name>A0A0D7B9V7_9AGAR</name>
<accession>A0A0D7B9V7</accession>